<feature type="binding site" evidence="6">
    <location>
        <position position="283"/>
    </location>
    <ligand>
        <name>a divalent metal cation</name>
        <dbReference type="ChEBI" id="CHEBI:60240"/>
    </ligand>
</feature>
<dbReference type="InterPro" id="IPR012301">
    <property type="entry name" value="Malic_N_dom"/>
</dbReference>
<feature type="domain" description="Malic enzyme NAD-binding" evidence="8">
    <location>
        <begin position="284"/>
        <end position="565"/>
    </location>
</feature>
<dbReference type="PIRSF" id="PIRSF000106">
    <property type="entry name" value="ME"/>
    <property type="match status" value="1"/>
</dbReference>
<dbReference type="InParanoid" id="A0A1S3CGZ5"/>
<proteinExistence type="inferred from homology"/>
<evidence type="ECO:0000259" key="9">
    <source>
        <dbReference type="SMART" id="SM01274"/>
    </source>
</evidence>
<feature type="binding site" evidence="5">
    <location>
        <position position="169"/>
    </location>
    <ligand>
        <name>(S)-malate</name>
        <dbReference type="ChEBI" id="CHEBI:15589"/>
    </ligand>
</feature>
<dbReference type="PRINTS" id="PR00072">
    <property type="entry name" value="MALOXRDTASE"/>
</dbReference>
<name>A0A1S3CGZ5_CUCME</name>
<evidence type="ECO:0000313" key="10">
    <source>
        <dbReference type="Proteomes" id="UP001652600"/>
    </source>
</evidence>
<reference evidence="11" key="2">
    <citation type="submission" date="2025-08" db="UniProtKB">
        <authorList>
            <consortium name="RefSeq"/>
        </authorList>
    </citation>
    <scope>IDENTIFICATION</scope>
    <source>
        <tissue evidence="11">Stem</tissue>
    </source>
</reference>
<dbReference type="InterPro" id="IPR037062">
    <property type="entry name" value="Malic_N_dom_sf"/>
</dbReference>
<keyword evidence="3 6" id="KW-0479">Metal-binding</keyword>
<dbReference type="FunFam" id="3.40.50.720:FF:000635">
    <property type="entry name" value="NADP-dependent malic enzyme"/>
    <property type="match status" value="1"/>
</dbReference>
<evidence type="ECO:0000256" key="6">
    <source>
        <dbReference type="PIRSR" id="PIRSR000106-3"/>
    </source>
</evidence>
<keyword evidence="10" id="KW-1185">Reference proteome</keyword>
<accession>A0A1S3CGZ5</accession>
<dbReference type="Gene3D" id="3.40.50.10380">
    <property type="entry name" value="Malic enzyme, N-terminal domain"/>
    <property type="match status" value="1"/>
</dbReference>
<keyword evidence="7" id="KW-0560">Oxidoreductase</keyword>
<evidence type="ECO:0000256" key="4">
    <source>
        <dbReference type="PIRSR" id="PIRSR000106-1"/>
    </source>
</evidence>
<dbReference type="RefSeq" id="XP_008462427.1">
    <property type="nucleotide sequence ID" value="XM_008464205.3"/>
</dbReference>
<comment type="similarity">
    <text evidence="2 7">Belongs to the malic enzymes family.</text>
</comment>
<reference evidence="10" key="1">
    <citation type="submission" date="2025-05" db="UniProtKB">
        <authorList>
            <consortium name="RefSeq"/>
        </authorList>
    </citation>
    <scope>NUCLEOTIDE SEQUENCE [LARGE SCALE GENOMIC DNA]</scope>
</reference>
<dbReference type="CDD" id="cd05312">
    <property type="entry name" value="NAD_bind_1_malic_enz"/>
    <property type="match status" value="1"/>
</dbReference>
<organism evidence="10 11">
    <name type="scientific">Cucumis melo</name>
    <name type="common">Muskmelon</name>
    <dbReference type="NCBI Taxonomy" id="3656"/>
    <lineage>
        <taxon>Eukaryota</taxon>
        <taxon>Viridiplantae</taxon>
        <taxon>Streptophyta</taxon>
        <taxon>Embryophyta</taxon>
        <taxon>Tracheophyta</taxon>
        <taxon>Spermatophyta</taxon>
        <taxon>Magnoliopsida</taxon>
        <taxon>eudicotyledons</taxon>
        <taxon>Gunneridae</taxon>
        <taxon>Pentapetalae</taxon>
        <taxon>rosids</taxon>
        <taxon>fabids</taxon>
        <taxon>Cucurbitales</taxon>
        <taxon>Cucurbitaceae</taxon>
        <taxon>Benincaseae</taxon>
        <taxon>Cucumis</taxon>
    </lineage>
</organism>
<dbReference type="GO" id="GO:0006108">
    <property type="term" value="P:malate metabolic process"/>
    <property type="evidence" value="ECO:0007669"/>
    <property type="project" value="TreeGrafter"/>
</dbReference>
<dbReference type="PANTHER" id="PTHR23406">
    <property type="entry name" value="MALIC ENZYME-RELATED"/>
    <property type="match status" value="1"/>
</dbReference>
<dbReference type="OrthoDB" id="5365701at2759"/>
<dbReference type="InterPro" id="IPR001891">
    <property type="entry name" value="Malic_OxRdtase"/>
</dbReference>
<dbReference type="Pfam" id="PF00390">
    <property type="entry name" value="malic"/>
    <property type="match status" value="1"/>
</dbReference>
<feature type="binding site" evidence="6">
    <location>
        <position position="260"/>
    </location>
    <ligand>
        <name>a divalent metal cation</name>
        <dbReference type="ChEBI" id="CHEBI:60240"/>
    </ligand>
</feature>
<dbReference type="PANTHER" id="PTHR23406:SF76">
    <property type="entry name" value="NADP-DEPENDENT MALIC ENZYME 4, CHLOROPLASTIC"/>
    <property type="match status" value="1"/>
</dbReference>
<protein>
    <recommendedName>
        <fullName evidence="7">Malic enzyme</fullName>
    </recommendedName>
</protein>
<dbReference type="Proteomes" id="UP001652600">
    <property type="component" value="Chromosome 1"/>
</dbReference>
<dbReference type="InterPro" id="IPR015884">
    <property type="entry name" value="Malic_enzyme_CS"/>
</dbReference>
<dbReference type="SMART" id="SM00919">
    <property type="entry name" value="Malic_M"/>
    <property type="match status" value="1"/>
</dbReference>
<gene>
    <name evidence="11" type="primary">LOC103500782</name>
</gene>
<dbReference type="eggNOG" id="KOG1257">
    <property type="taxonomic scope" value="Eukaryota"/>
</dbReference>
<dbReference type="GeneID" id="103500782"/>
<evidence type="ECO:0000256" key="7">
    <source>
        <dbReference type="RuleBase" id="RU003426"/>
    </source>
</evidence>
<dbReference type="Pfam" id="PF03949">
    <property type="entry name" value="Malic_M"/>
    <property type="match status" value="1"/>
</dbReference>
<evidence type="ECO:0000256" key="3">
    <source>
        <dbReference type="ARBA" id="ARBA00022723"/>
    </source>
</evidence>
<dbReference type="SMART" id="SM01274">
    <property type="entry name" value="malic"/>
    <property type="match status" value="1"/>
</dbReference>
<dbReference type="SUPFAM" id="SSF51735">
    <property type="entry name" value="NAD(P)-binding Rossmann-fold domains"/>
    <property type="match status" value="2"/>
</dbReference>
<dbReference type="SUPFAM" id="SSF53223">
    <property type="entry name" value="Aminoacid dehydrogenase-like, N-terminal domain"/>
    <property type="match status" value="1"/>
</dbReference>
<sequence length="596" mass="66207">METPLKDSVFDCYVDDQGVTPWTLSVASGYNLLRDPHHNKGLAFTEKERDAHYLRGLLPPTVIPQDLQVKKLLNNLRQYQVPLQKYMAMMDLQESNEKLFYKLLIEHVEELLPVVYTPTVGEACQKYGSIVKRPQGLYISLKEKGKILEVLRNWPERNIQVIVVTDGERILGLGDLGCQGMGIPVGKLSLYTALGGVCPSACLPVTIDVGTNNERMLNDEFYIGLRQKRATGQEYTELVHEFMVAVKQNYGEKILIQFEDFANHNAFDLLEKYSNTHLVFNDDIQGTASVVLAGVVAALKLVGGTLADHTFLFLGAGEAGTGIAELIALEISKKTSTALEDARKKIWLVDSKGLIVSSRKESLQHFKKPWAHEHEPIKDLIDAVKDIKPTVLIGTSGVGRTFTKDVVEAMAAINEVFYLPTCVLCRFKREIMLTVILLWIILQKPIILALSNPTSQSECTAEEAYTWTEGRAIFASGSPFDPVEYEGNVFVPGQANNAYIFPGFGLGLIMSGTIRVRDDMLLAASEALAAQVTQENFDKGLIYPPFTNIRKISANIAAKVAAKAYELGLATRLPQPEDLVNHAESCMYNPSYQNYR</sequence>
<evidence type="ECO:0000256" key="1">
    <source>
        <dbReference type="ARBA" id="ARBA00001936"/>
    </source>
</evidence>
<feature type="domain" description="Malic enzyme N-terminal" evidence="9">
    <location>
        <begin position="93"/>
        <end position="274"/>
    </location>
</feature>
<dbReference type="GO" id="GO:0046872">
    <property type="term" value="F:metal ion binding"/>
    <property type="evidence" value="ECO:0007669"/>
    <property type="project" value="UniProtKB-KW"/>
</dbReference>
<feature type="binding site" evidence="5">
    <location>
        <position position="496"/>
    </location>
    <ligand>
        <name>(S)-malate</name>
        <dbReference type="ChEBI" id="CHEBI:15589"/>
    </ligand>
</feature>
<dbReference type="GO" id="GO:0009507">
    <property type="term" value="C:chloroplast"/>
    <property type="evidence" value="ECO:0007669"/>
    <property type="project" value="TreeGrafter"/>
</dbReference>
<dbReference type="SMR" id="A0A1S3CGZ5"/>
<dbReference type="InterPro" id="IPR046346">
    <property type="entry name" value="Aminoacid_DH-like_N_sf"/>
</dbReference>
<evidence type="ECO:0000256" key="5">
    <source>
        <dbReference type="PIRSR" id="PIRSR000106-2"/>
    </source>
</evidence>
<dbReference type="NCBIfam" id="NF010052">
    <property type="entry name" value="PRK13529.1"/>
    <property type="match status" value="1"/>
</dbReference>
<dbReference type="InterPro" id="IPR012302">
    <property type="entry name" value="Malic_NAD-bd"/>
</dbReference>
<feature type="active site" description="Proton donor" evidence="4">
    <location>
        <position position="116"/>
    </location>
</feature>
<dbReference type="AlphaFoldDB" id="A0A1S3CGZ5"/>
<dbReference type="KEGG" id="cmo:103500782"/>
<comment type="cofactor">
    <cofactor evidence="6">
        <name>Mg(2+)</name>
        <dbReference type="ChEBI" id="CHEBI:18420"/>
    </cofactor>
    <cofactor evidence="6">
        <name>Mn(2+)</name>
        <dbReference type="ChEBI" id="CHEBI:29035"/>
    </cofactor>
    <text evidence="6">Divalent metal cations. Prefers magnesium or manganese.</text>
</comment>
<dbReference type="Gene3D" id="3.40.50.720">
    <property type="entry name" value="NAD(P)-binding Rossmann-like Domain"/>
    <property type="match status" value="1"/>
</dbReference>
<dbReference type="GO" id="GO:0004473">
    <property type="term" value="F:malate dehydrogenase (decarboxylating) (NADP+) activity"/>
    <property type="evidence" value="ECO:0007669"/>
    <property type="project" value="TreeGrafter"/>
</dbReference>
<evidence type="ECO:0000313" key="11">
    <source>
        <dbReference type="RefSeq" id="XP_008462427.1"/>
    </source>
</evidence>
<dbReference type="GO" id="GO:0051287">
    <property type="term" value="F:NAD binding"/>
    <property type="evidence" value="ECO:0007669"/>
    <property type="project" value="InterPro"/>
</dbReference>
<dbReference type="InterPro" id="IPR036291">
    <property type="entry name" value="NAD(P)-bd_dom_sf"/>
</dbReference>
<evidence type="ECO:0000256" key="2">
    <source>
        <dbReference type="ARBA" id="ARBA00008785"/>
    </source>
</evidence>
<comment type="cofactor">
    <cofactor evidence="1">
        <name>Mn(2+)</name>
        <dbReference type="ChEBI" id="CHEBI:29035"/>
    </cofactor>
</comment>
<feature type="binding site" evidence="6">
    <location>
        <position position="259"/>
    </location>
    <ligand>
        <name>a divalent metal cation</name>
        <dbReference type="ChEBI" id="CHEBI:60240"/>
    </ligand>
</feature>
<feature type="binding site" evidence="5">
    <location>
        <position position="452"/>
    </location>
    <ligand>
        <name>(S)-malate</name>
        <dbReference type="ChEBI" id="CHEBI:15589"/>
    </ligand>
</feature>
<feature type="active site" description="Proton acceptor" evidence="4">
    <location>
        <position position="187"/>
    </location>
</feature>
<evidence type="ECO:0000259" key="8">
    <source>
        <dbReference type="SMART" id="SM00919"/>
    </source>
</evidence>
<dbReference type="FunFam" id="3.40.50.10380:FF:000002">
    <property type="entry name" value="Malic enzyme"/>
    <property type="match status" value="1"/>
</dbReference>
<dbReference type="PROSITE" id="PS00331">
    <property type="entry name" value="MALIC_ENZYMES"/>
    <property type="match status" value="1"/>
</dbReference>